<evidence type="ECO:0000313" key="2">
    <source>
        <dbReference type="Proteomes" id="UP000199673"/>
    </source>
</evidence>
<keyword evidence="2" id="KW-1185">Reference proteome</keyword>
<reference evidence="2" key="1">
    <citation type="submission" date="2016-10" db="EMBL/GenBank/DDBJ databases">
        <authorList>
            <person name="Varghese N."/>
            <person name="Submissions S."/>
        </authorList>
    </citation>
    <scope>NUCLEOTIDE SEQUENCE [LARGE SCALE GENOMIC DNA]</scope>
    <source>
        <strain evidence="2">DSM 23445</strain>
    </source>
</reference>
<sequence length="56" mass="6343">MRTFIGWLVKIDKTGFVEKAGEKAANLFEWAGDTKRGEKLETIIEENSKKPTSTKN</sequence>
<evidence type="ECO:0000313" key="1">
    <source>
        <dbReference type="EMBL" id="SFT95239.1"/>
    </source>
</evidence>
<dbReference type="Proteomes" id="UP000199673">
    <property type="component" value="Unassembled WGS sequence"/>
</dbReference>
<organism evidence="1 2">
    <name type="scientific">Algoriphagus locisalis</name>
    <dbReference type="NCBI Taxonomy" id="305507"/>
    <lineage>
        <taxon>Bacteria</taxon>
        <taxon>Pseudomonadati</taxon>
        <taxon>Bacteroidota</taxon>
        <taxon>Cytophagia</taxon>
        <taxon>Cytophagales</taxon>
        <taxon>Cyclobacteriaceae</taxon>
        <taxon>Algoriphagus</taxon>
    </lineage>
</organism>
<accession>A0A1I7C755</accession>
<dbReference type="AlphaFoldDB" id="A0A1I7C755"/>
<protein>
    <submittedName>
        <fullName evidence="1">Uncharacterized protein</fullName>
    </submittedName>
</protein>
<dbReference type="EMBL" id="FPBF01000004">
    <property type="protein sequence ID" value="SFT95239.1"/>
    <property type="molecule type" value="Genomic_DNA"/>
</dbReference>
<gene>
    <name evidence="1" type="ORF">SAMN04489724_2924</name>
</gene>
<proteinExistence type="predicted"/>
<name>A0A1I7C755_9BACT</name>